<protein>
    <submittedName>
        <fullName evidence="9">L,D-transpeptidase</fullName>
    </submittedName>
</protein>
<evidence type="ECO:0000313" key="9">
    <source>
        <dbReference type="EMBL" id="UTI64316.1"/>
    </source>
</evidence>
<keyword evidence="10" id="KW-1185">Reference proteome</keyword>
<keyword evidence="7" id="KW-1133">Transmembrane helix</keyword>
<comment type="pathway">
    <text evidence="1 6">Cell wall biogenesis; peptidoglycan biosynthesis.</text>
</comment>
<evidence type="ECO:0000256" key="2">
    <source>
        <dbReference type="ARBA" id="ARBA00022679"/>
    </source>
</evidence>
<gene>
    <name evidence="9" type="ORF">NBH00_23630</name>
</gene>
<evidence type="ECO:0000256" key="1">
    <source>
        <dbReference type="ARBA" id="ARBA00004752"/>
    </source>
</evidence>
<dbReference type="InterPro" id="IPR005490">
    <property type="entry name" value="LD_TPept_cat_dom"/>
</dbReference>
<evidence type="ECO:0000259" key="8">
    <source>
        <dbReference type="PROSITE" id="PS52029"/>
    </source>
</evidence>
<evidence type="ECO:0000256" key="5">
    <source>
        <dbReference type="ARBA" id="ARBA00023316"/>
    </source>
</evidence>
<keyword evidence="3 6" id="KW-0133">Cell shape</keyword>
<accession>A0ABY5DRM5</accession>
<dbReference type="RefSeq" id="WP_254571022.1">
    <property type="nucleotide sequence ID" value="NZ_CP098502.1"/>
</dbReference>
<feature type="domain" description="L,D-TPase catalytic" evidence="8">
    <location>
        <begin position="149"/>
        <end position="268"/>
    </location>
</feature>
<dbReference type="PANTHER" id="PTHR30582">
    <property type="entry name" value="L,D-TRANSPEPTIDASE"/>
    <property type="match status" value="1"/>
</dbReference>
<dbReference type="Proteomes" id="UP001056035">
    <property type="component" value="Chromosome"/>
</dbReference>
<evidence type="ECO:0000256" key="6">
    <source>
        <dbReference type="PROSITE-ProRule" id="PRU01373"/>
    </source>
</evidence>
<feature type="transmembrane region" description="Helical" evidence="7">
    <location>
        <begin position="12"/>
        <end position="34"/>
    </location>
</feature>
<keyword evidence="7" id="KW-0472">Membrane</keyword>
<keyword evidence="4 6" id="KW-0573">Peptidoglycan synthesis</keyword>
<reference evidence="9 10" key="1">
    <citation type="submission" date="2022-06" db="EMBL/GenBank/DDBJ databases">
        <title>Paraconexibacter antarcticus.</title>
        <authorList>
            <person name="Kim C.S."/>
        </authorList>
    </citation>
    <scope>NUCLEOTIDE SEQUENCE [LARGE SCALE GENOMIC DNA]</scope>
    <source>
        <strain evidence="9 10">02-257</strain>
    </source>
</reference>
<evidence type="ECO:0000313" key="10">
    <source>
        <dbReference type="Proteomes" id="UP001056035"/>
    </source>
</evidence>
<dbReference type="CDD" id="cd16913">
    <property type="entry name" value="YkuD_like"/>
    <property type="match status" value="1"/>
</dbReference>
<dbReference type="SUPFAM" id="SSF141523">
    <property type="entry name" value="L,D-transpeptidase catalytic domain-like"/>
    <property type="match status" value="1"/>
</dbReference>
<feature type="active site" description="Nucleophile" evidence="6">
    <location>
        <position position="244"/>
    </location>
</feature>
<organism evidence="9 10">
    <name type="scientific">Paraconexibacter antarcticus</name>
    <dbReference type="NCBI Taxonomy" id="2949664"/>
    <lineage>
        <taxon>Bacteria</taxon>
        <taxon>Bacillati</taxon>
        <taxon>Actinomycetota</taxon>
        <taxon>Thermoleophilia</taxon>
        <taxon>Solirubrobacterales</taxon>
        <taxon>Paraconexibacteraceae</taxon>
        <taxon>Paraconexibacter</taxon>
    </lineage>
</organism>
<keyword evidence="2" id="KW-0808">Transferase</keyword>
<evidence type="ECO:0000256" key="3">
    <source>
        <dbReference type="ARBA" id="ARBA00022960"/>
    </source>
</evidence>
<sequence length="269" mass="28828">MTALRSLSPLAVARGVAVMLAAAVAGLFLAPTIFQGSTQAGPQLPPAPDRQVPASFSARAARVPTLTRYTTIIATARAATLSVYAGPHRGAPRTRLLRARTLSGHRLPLVLAVTDHAHKGWFRVRLPVRPNGARGWIRRSAVDATATNFRVAVRLREHDLIVRRGRVTILRTRIGVGRSLSPTPTGTYYLADLIRSTDAFYGPYAFGLSAYSTVYTSFEGGDGQVGIHGTNAPAAIGTDVSHGCIRVKNTVIRRLARMLPLGTPVTITH</sequence>
<dbReference type="Pfam" id="PF03734">
    <property type="entry name" value="YkuD"/>
    <property type="match status" value="1"/>
</dbReference>
<evidence type="ECO:0000256" key="4">
    <source>
        <dbReference type="ARBA" id="ARBA00022984"/>
    </source>
</evidence>
<dbReference type="InterPro" id="IPR038063">
    <property type="entry name" value="Transpep_catalytic_dom"/>
</dbReference>
<dbReference type="Gene3D" id="2.40.440.10">
    <property type="entry name" value="L,D-transpeptidase catalytic domain-like"/>
    <property type="match status" value="1"/>
</dbReference>
<feature type="active site" description="Proton donor/acceptor" evidence="6">
    <location>
        <position position="228"/>
    </location>
</feature>
<proteinExistence type="predicted"/>
<dbReference type="InterPro" id="IPR050979">
    <property type="entry name" value="LD-transpeptidase"/>
</dbReference>
<keyword evidence="5 6" id="KW-0961">Cell wall biogenesis/degradation</keyword>
<dbReference type="EMBL" id="CP098502">
    <property type="protein sequence ID" value="UTI64316.1"/>
    <property type="molecule type" value="Genomic_DNA"/>
</dbReference>
<keyword evidence="7" id="KW-0812">Transmembrane</keyword>
<evidence type="ECO:0000256" key="7">
    <source>
        <dbReference type="SAM" id="Phobius"/>
    </source>
</evidence>
<dbReference type="PROSITE" id="PS52029">
    <property type="entry name" value="LD_TPASE"/>
    <property type="match status" value="1"/>
</dbReference>
<name>A0ABY5DRM5_9ACTN</name>